<feature type="compositionally biased region" description="Polar residues" evidence="4">
    <location>
        <begin position="1"/>
        <end position="20"/>
    </location>
</feature>
<dbReference type="GO" id="GO:0050085">
    <property type="term" value="F:mannitol 2-dehydrogenase (NADP+) activity"/>
    <property type="evidence" value="ECO:0007669"/>
    <property type="project" value="UniProtKB-ARBA"/>
</dbReference>
<dbReference type="OrthoDB" id="1888931at2759"/>
<evidence type="ECO:0000256" key="3">
    <source>
        <dbReference type="ARBA" id="ARBA00023002"/>
    </source>
</evidence>
<dbReference type="InterPro" id="IPR036291">
    <property type="entry name" value="NAD(P)-bd_dom_sf"/>
</dbReference>
<accession>A0A642UM88</accession>
<dbReference type="FunFam" id="3.40.50.720:FF:000090">
    <property type="entry name" value="NADP-dependent mannitol dehydrogenase"/>
    <property type="match status" value="1"/>
</dbReference>
<evidence type="ECO:0000256" key="4">
    <source>
        <dbReference type="SAM" id="MobiDB-lite"/>
    </source>
</evidence>
<dbReference type="RefSeq" id="XP_034011993.1">
    <property type="nucleotide sequence ID" value="XM_034155960.1"/>
</dbReference>
<dbReference type="GO" id="GO:0044281">
    <property type="term" value="P:small molecule metabolic process"/>
    <property type="evidence" value="ECO:0007669"/>
    <property type="project" value="UniProtKB-ARBA"/>
</dbReference>
<dbReference type="Pfam" id="PF13561">
    <property type="entry name" value="adh_short_C2"/>
    <property type="match status" value="1"/>
</dbReference>
<organism evidence="5 6">
    <name type="scientific">Diutina rugosa</name>
    <name type="common">Yeast</name>
    <name type="synonym">Candida rugosa</name>
    <dbReference type="NCBI Taxonomy" id="5481"/>
    <lineage>
        <taxon>Eukaryota</taxon>
        <taxon>Fungi</taxon>
        <taxon>Dikarya</taxon>
        <taxon>Ascomycota</taxon>
        <taxon>Saccharomycotina</taxon>
        <taxon>Pichiomycetes</taxon>
        <taxon>Debaryomycetaceae</taxon>
        <taxon>Diutina</taxon>
    </lineage>
</organism>
<dbReference type="EMBL" id="SWFT01000102">
    <property type="protein sequence ID" value="KAA8901512.1"/>
    <property type="molecule type" value="Genomic_DNA"/>
</dbReference>
<comment type="caution">
    <text evidence="5">The sequence shown here is derived from an EMBL/GenBank/DDBJ whole genome shotgun (WGS) entry which is preliminary data.</text>
</comment>
<dbReference type="PRINTS" id="PR00081">
    <property type="entry name" value="GDHRDH"/>
</dbReference>
<dbReference type="AlphaFoldDB" id="A0A642UM88"/>
<dbReference type="SUPFAM" id="SSF51735">
    <property type="entry name" value="NAD(P)-binding Rossmann-fold domains"/>
    <property type="match status" value="1"/>
</dbReference>
<dbReference type="GO" id="GO:0005975">
    <property type="term" value="P:carbohydrate metabolic process"/>
    <property type="evidence" value="ECO:0007669"/>
    <property type="project" value="UniProtKB-ARBA"/>
</dbReference>
<proteinExistence type="inferred from homology"/>
<keyword evidence="3" id="KW-0560">Oxidoreductase</keyword>
<evidence type="ECO:0000256" key="2">
    <source>
        <dbReference type="ARBA" id="ARBA00022857"/>
    </source>
</evidence>
<keyword evidence="2" id="KW-0521">NADP</keyword>
<dbReference type="Proteomes" id="UP000449547">
    <property type="component" value="Unassembled WGS sequence"/>
</dbReference>
<protein>
    <submittedName>
        <fullName evidence="5">Uncharacterized protein</fullName>
    </submittedName>
</protein>
<keyword evidence="6" id="KW-1185">Reference proteome</keyword>
<dbReference type="PANTHER" id="PTHR43008">
    <property type="entry name" value="BENZIL REDUCTASE"/>
    <property type="match status" value="1"/>
</dbReference>
<reference evidence="5 6" key="1">
    <citation type="submission" date="2019-07" db="EMBL/GenBank/DDBJ databases">
        <title>Genome assembly of two rare yeast pathogens: Diutina rugosa and Trichomonascus ciferrii.</title>
        <authorList>
            <person name="Mixao V."/>
            <person name="Saus E."/>
            <person name="Hansen A."/>
            <person name="Lass-Flor C."/>
            <person name="Gabaldon T."/>
        </authorList>
    </citation>
    <scope>NUCLEOTIDE SEQUENCE [LARGE SCALE GENOMIC DNA]</scope>
    <source>
        <strain evidence="5 6">CBS 613</strain>
    </source>
</reference>
<evidence type="ECO:0000313" key="6">
    <source>
        <dbReference type="Proteomes" id="UP000449547"/>
    </source>
</evidence>
<evidence type="ECO:0000256" key="1">
    <source>
        <dbReference type="ARBA" id="ARBA00006484"/>
    </source>
</evidence>
<dbReference type="InterPro" id="IPR002347">
    <property type="entry name" value="SDR_fam"/>
</dbReference>
<comment type="similarity">
    <text evidence="1">Belongs to the short-chain dehydrogenases/reductases (SDR) family.</text>
</comment>
<gene>
    <name evidence="5" type="ORF">DIURU_003221</name>
</gene>
<dbReference type="OMA" id="VHVWGTR"/>
<name>A0A642UM88_DIURU</name>
<dbReference type="VEuPathDB" id="FungiDB:DIURU_003221"/>
<dbReference type="InterPro" id="IPR020904">
    <property type="entry name" value="Sc_DH/Rdtase_CS"/>
</dbReference>
<dbReference type="PRINTS" id="PR00080">
    <property type="entry name" value="SDRFAMILY"/>
</dbReference>
<dbReference type="Gene3D" id="3.40.50.720">
    <property type="entry name" value="NAD(P)-binding Rossmann-like Domain"/>
    <property type="match status" value="1"/>
</dbReference>
<feature type="region of interest" description="Disordered" evidence="4">
    <location>
        <begin position="1"/>
        <end position="41"/>
    </location>
</feature>
<dbReference type="PANTHER" id="PTHR43008:SF13">
    <property type="entry name" value="L-XYLULOSE REDUCTASE-RELATED"/>
    <property type="match status" value="1"/>
</dbReference>
<dbReference type="PROSITE" id="PS00061">
    <property type="entry name" value="ADH_SHORT"/>
    <property type="match status" value="1"/>
</dbReference>
<evidence type="ECO:0000313" key="5">
    <source>
        <dbReference type="EMBL" id="KAA8901512.1"/>
    </source>
</evidence>
<dbReference type="GeneID" id="54781872"/>
<dbReference type="GO" id="GO:0050664">
    <property type="term" value="F:oxidoreductase activity, acting on NAD(P)H, oxygen as acceptor"/>
    <property type="evidence" value="ECO:0007669"/>
    <property type="project" value="TreeGrafter"/>
</dbReference>
<sequence length="308" mass="33154">MTTDPPEQVITPQQNVTSENPPAEAPKSASGSLVNPTIGRLPQPYPPMTSPILDLFSLQNKAAIITGAVSGIGFVVAEAYLQAGLSKLAIIDYAPNDAAVNKLRKVNPQAQVVFYNCDVRRASQVKDVIHQARDEFGVIDIFVANAGIAWTSGAIVDQADDDDAEWLNVFNIDVNGVYYCAKHIGKVFQQQGFGSLIMTASMSAHIVNVPNFQAPYNAAKSAVLHLGRSLAVEWANFARVNTVSPGYIGTELSDFVPEDIKSTWYRLTPKGRQGHPRELCGAYLYLASDAASFTTGSDIKVDGGYCSV</sequence>